<gene>
    <name evidence="2" type="ORF">BV898_14440</name>
</gene>
<accession>A0A9X6N8M6</accession>
<protein>
    <submittedName>
        <fullName evidence="2">Uncharacterized protein</fullName>
    </submittedName>
</protein>
<feature type="non-terminal residue" evidence="2">
    <location>
        <position position="1"/>
    </location>
</feature>
<keyword evidence="1" id="KW-0812">Transmembrane</keyword>
<reference evidence="3" key="1">
    <citation type="submission" date="2017-01" db="EMBL/GenBank/DDBJ databases">
        <title>Comparative genomics of anhydrobiosis in the tardigrade Hypsibius dujardini.</title>
        <authorList>
            <person name="Yoshida Y."/>
            <person name="Koutsovoulos G."/>
            <person name="Laetsch D."/>
            <person name="Stevens L."/>
            <person name="Kumar S."/>
            <person name="Horikawa D."/>
            <person name="Ishino K."/>
            <person name="Komine S."/>
            <person name="Tomita M."/>
            <person name="Blaxter M."/>
            <person name="Arakawa K."/>
        </authorList>
    </citation>
    <scope>NUCLEOTIDE SEQUENCE [LARGE SCALE GENOMIC DNA]</scope>
    <source>
        <strain evidence="3">Z151</strain>
    </source>
</reference>
<sequence>SGLSTLTLAYRDREEMREKRKRPSRARIGYYFFGVLALFMLSFIVVSHVALLFLKTPTVDITVVFLRLLFVTCIIPCLCGLWLIYKHFMSNRGGNSALTGRINYASTEITENQETFV</sequence>
<evidence type="ECO:0000256" key="1">
    <source>
        <dbReference type="SAM" id="Phobius"/>
    </source>
</evidence>
<feature type="transmembrane region" description="Helical" evidence="1">
    <location>
        <begin position="28"/>
        <end position="53"/>
    </location>
</feature>
<dbReference type="Proteomes" id="UP000192578">
    <property type="component" value="Unassembled WGS sequence"/>
</dbReference>
<dbReference type="EMBL" id="MTYJ01000177">
    <property type="protein sequence ID" value="OWA49905.1"/>
    <property type="molecule type" value="Genomic_DNA"/>
</dbReference>
<keyword evidence="3" id="KW-1185">Reference proteome</keyword>
<comment type="caution">
    <text evidence="2">The sequence shown here is derived from an EMBL/GenBank/DDBJ whole genome shotgun (WGS) entry which is preliminary data.</text>
</comment>
<evidence type="ECO:0000313" key="2">
    <source>
        <dbReference type="EMBL" id="OWA49905.1"/>
    </source>
</evidence>
<keyword evidence="1" id="KW-0472">Membrane</keyword>
<organism evidence="2 3">
    <name type="scientific">Hypsibius exemplaris</name>
    <name type="common">Freshwater tardigrade</name>
    <dbReference type="NCBI Taxonomy" id="2072580"/>
    <lineage>
        <taxon>Eukaryota</taxon>
        <taxon>Metazoa</taxon>
        <taxon>Ecdysozoa</taxon>
        <taxon>Tardigrada</taxon>
        <taxon>Eutardigrada</taxon>
        <taxon>Parachela</taxon>
        <taxon>Hypsibioidea</taxon>
        <taxon>Hypsibiidae</taxon>
        <taxon>Hypsibius</taxon>
    </lineage>
</organism>
<keyword evidence="1" id="KW-1133">Transmembrane helix</keyword>
<proteinExistence type="predicted"/>
<name>A0A9X6N8M6_HYPEX</name>
<dbReference type="AlphaFoldDB" id="A0A9X6N8M6"/>
<evidence type="ECO:0000313" key="3">
    <source>
        <dbReference type="Proteomes" id="UP000192578"/>
    </source>
</evidence>
<feature type="transmembrane region" description="Helical" evidence="1">
    <location>
        <begin position="65"/>
        <end position="85"/>
    </location>
</feature>